<reference evidence="1 2" key="1">
    <citation type="journal article" date="2020" name="Nature">
        <title>Six reference-quality genomes reveal evolution of bat adaptations.</title>
        <authorList>
            <person name="Jebb D."/>
            <person name="Huang Z."/>
            <person name="Pippel M."/>
            <person name="Hughes G.M."/>
            <person name="Lavrichenko K."/>
            <person name="Devanna P."/>
            <person name="Winkler S."/>
            <person name="Jermiin L.S."/>
            <person name="Skirmuntt E.C."/>
            <person name="Katzourakis A."/>
            <person name="Burkitt-Gray L."/>
            <person name="Ray D.A."/>
            <person name="Sullivan K.A.M."/>
            <person name="Roscito J.G."/>
            <person name="Kirilenko B.M."/>
            <person name="Davalos L.M."/>
            <person name="Corthals A.P."/>
            <person name="Power M.L."/>
            <person name="Jones G."/>
            <person name="Ransome R.D."/>
            <person name="Dechmann D.K.N."/>
            <person name="Locatelli A.G."/>
            <person name="Puechmaille S.J."/>
            <person name="Fedrigo O."/>
            <person name="Jarvis E.D."/>
            <person name="Hiller M."/>
            <person name="Vernes S.C."/>
            <person name="Myers E.W."/>
            <person name="Teeling E.C."/>
        </authorList>
    </citation>
    <scope>NUCLEOTIDE SEQUENCE [LARGE SCALE GENOMIC DNA]</scope>
    <source>
        <strain evidence="1">MRouAeg1</strain>
        <tissue evidence="1">Muscle</tissue>
    </source>
</reference>
<organism evidence="1 2">
    <name type="scientific">Rousettus aegyptiacus</name>
    <name type="common">Egyptian fruit bat</name>
    <name type="synonym">Pteropus aegyptiacus</name>
    <dbReference type="NCBI Taxonomy" id="9407"/>
    <lineage>
        <taxon>Eukaryota</taxon>
        <taxon>Metazoa</taxon>
        <taxon>Chordata</taxon>
        <taxon>Craniata</taxon>
        <taxon>Vertebrata</taxon>
        <taxon>Euteleostomi</taxon>
        <taxon>Mammalia</taxon>
        <taxon>Eutheria</taxon>
        <taxon>Laurasiatheria</taxon>
        <taxon>Chiroptera</taxon>
        <taxon>Yinpterochiroptera</taxon>
        <taxon>Pteropodoidea</taxon>
        <taxon>Pteropodidae</taxon>
        <taxon>Rousettinae</taxon>
        <taxon>Rousettus</taxon>
    </lineage>
</organism>
<keyword evidence="2" id="KW-1185">Reference proteome</keyword>
<name>A0A7J8H1M8_ROUAE</name>
<dbReference type="AlphaFoldDB" id="A0A7J8H1M8"/>
<protein>
    <submittedName>
        <fullName evidence="1">Uncharacterized protein</fullName>
    </submittedName>
</protein>
<comment type="caution">
    <text evidence="1">The sequence shown here is derived from an EMBL/GenBank/DDBJ whole genome shotgun (WGS) entry which is preliminary data.</text>
</comment>
<evidence type="ECO:0000313" key="1">
    <source>
        <dbReference type="EMBL" id="KAF6465971.1"/>
    </source>
</evidence>
<proteinExistence type="predicted"/>
<evidence type="ECO:0000313" key="2">
    <source>
        <dbReference type="Proteomes" id="UP000593571"/>
    </source>
</evidence>
<sequence>MSHREGSSPSFATASLCNLKQVASPECKLTSPGCCKDLLRPQIGTSIFQVAGLEHRTPYLFPLLPCSQWLPCVLPTTWHLGSAPVYFSLLPPPQFNPAIYPRPSSGCLFICLCQAGLLIGHNGPKIALPLVSSRNLVCGLRSVRTEEKLWCLAGMQKMEGLSEVTCVQRGQIPV</sequence>
<gene>
    <name evidence="1" type="ORF">HJG63_011314</name>
</gene>
<dbReference type="Proteomes" id="UP000593571">
    <property type="component" value="Unassembled WGS sequence"/>
</dbReference>
<accession>A0A7J8H1M8</accession>
<dbReference type="EMBL" id="JACASE010000005">
    <property type="protein sequence ID" value="KAF6465971.1"/>
    <property type="molecule type" value="Genomic_DNA"/>
</dbReference>